<gene>
    <name evidence="6" type="ORF">GH975_09100</name>
</gene>
<dbReference type="GO" id="GO:0043565">
    <property type="term" value="F:sequence-specific DNA binding"/>
    <property type="evidence" value="ECO:0007669"/>
    <property type="project" value="TreeGrafter"/>
</dbReference>
<dbReference type="Pfam" id="PF00126">
    <property type="entry name" value="HTH_1"/>
    <property type="match status" value="1"/>
</dbReference>
<evidence type="ECO:0000256" key="3">
    <source>
        <dbReference type="ARBA" id="ARBA00023125"/>
    </source>
</evidence>
<dbReference type="InterPro" id="IPR036388">
    <property type="entry name" value="WH-like_DNA-bd_sf"/>
</dbReference>
<dbReference type="AlphaFoldDB" id="A0A5Q2QFE3"/>
<dbReference type="EMBL" id="CP045871">
    <property type="protein sequence ID" value="QGG80717.1"/>
    <property type="molecule type" value="Genomic_DNA"/>
</dbReference>
<accession>A0A5Q2QFE3</accession>
<dbReference type="InterPro" id="IPR000847">
    <property type="entry name" value="LysR_HTH_N"/>
</dbReference>
<dbReference type="SUPFAM" id="SSF46785">
    <property type="entry name" value="Winged helix' DNA-binding domain"/>
    <property type="match status" value="1"/>
</dbReference>
<evidence type="ECO:0000313" key="6">
    <source>
        <dbReference type="EMBL" id="QGG80717.1"/>
    </source>
</evidence>
<dbReference type="Gene3D" id="3.40.190.10">
    <property type="entry name" value="Periplasmic binding protein-like II"/>
    <property type="match status" value="2"/>
</dbReference>
<dbReference type="GO" id="GO:0003700">
    <property type="term" value="F:DNA-binding transcription factor activity"/>
    <property type="evidence" value="ECO:0007669"/>
    <property type="project" value="InterPro"/>
</dbReference>
<dbReference type="Pfam" id="PF03466">
    <property type="entry name" value="LysR_substrate"/>
    <property type="match status" value="1"/>
</dbReference>
<proteinExistence type="inferred from homology"/>
<dbReference type="PANTHER" id="PTHR30537">
    <property type="entry name" value="HTH-TYPE TRANSCRIPTIONAL REGULATOR"/>
    <property type="match status" value="1"/>
</dbReference>
<keyword evidence="4" id="KW-0804">Transcription</keyword>
<sequence>MSEFISRGRVQGISLKAVRAFVESARLGSFKASAEWLNVTPSAISHQVKALEEYLGVELFKRGIREIQLTPHGARFAEKAMDGLRAIDLATTEMMALTRRTSVRVAVAPFLATRWLMTRMSAFEALHPGVELEVIATTQLGNPSDPEIDLMIRLGLQPTDTQNFELLFEEALYPVASSSMQARVAGDLNNLHNLPLLDVATRPGEWEHFLQVATGDTRRAPAHIVFQSNSPAIEAAVEGIGIALADPLLVRNELQSDRLVTLGEAPVAGENAYWLVYSDHAVANRRVQSFVQWLHRSIAEEPYLQSRKDGYAT</sequence>
<dbReference type="PROSITE" id="PS50931">
    <property type="entry name" value="HTH_LYSR"/>
    <property type="match status" value="1"/>
</dbReference>
<comment type="similarity">
    <text evidence="1">Belongs to the LysR transcriptional regulatory family.</text>
</comment>
<keyword evidence="3" id="KW-0238">DNA-binding</keyword>
<keyword evidence="7" id="KW-1185">Reference proteome</keyword>
<dbReference type="Gene3D" id="1.10.10.10">
    <property type="entry name" value="Winged helix-like DNA-binding domain superfamily/Winged helix DNA-binding domain"/>
    <property type="match status" value="1"/>
</dbReference>
<protein>
    <submittedName>
        <fullName evidence="6">LysR family transcriptional regulator</fullName>
    </submittedName>
</protein>
<dbReference type="Proteomes" id="UP000388235">
    <property type="component" value="Chromosome"/>
</dbReference>
<evidence type="ECO:0000256" key="2">
    <source>
        <dbReference type="ARBA" id="ARBA00023015"/>
    </source>
</evidence>
<keyword evidence="2" id="KW-0805">Transcription regulation</keyword>
<feature type="domain" description="HTH lysR-type" evidence="5">
    <location>
        <begin position="13"/>
        <end position="70"/>
    </location>
</feature>
<dbReference type="InterPro" id="IPR005119">
    <property type="entry name" value="LysR_subst-bd"/>
</dbReference>
<dbReference type="PANTHER" id="PTHR30537:SF79">
    <property type="entry name" value="TRANSCRIPTIONAL REGULATOR-RELATED"/>
    <property type="match status" value="1"/>
</dbReference>
<organism evidence="6 7">
    <name type="scientific">Litorivicinus lipolyticus</name>
    <dbReference type="NCBI Taxonomy" id="418701"/>
    <lineage>
        <taxon>Bacteria</taxon>
        <taxon>Pseudomonadati</taxon>
        <taxon>Pseudomonadota</taxon>
        <taxon>Gammaproteobacteria</taxon>
        <taxon>Oceanospirillales</taxon>
        <taxon>Litorivicinaceae</taxon>
        <taxon>Litorivicinus</taxon>
    </lineage>
</organism>
<dbReference type="OrthoDB" id="6787458at2"/>
<evidence type="ECO:0000259" key="5">
    <source>
        <dbReference type="PROSITE" id="PS50931"/>
    </source>
</evidence>
<evidence type="ECO:0000313" key="7">
    <source>
        <dbReference type="Proteomes" id="UP000388235"/>
    </source>
</evidence>
<reference evidence="6 7" key="1">
    <citation type="submission" date="2019-11" db="EMBL/GenBank/DDBJ databases">
        <authorList>
            <person name="Khan S.A."/>
            <person name="Jeon C.O."/>
            <person name="Chun B.H."/>
        </authorList>
    </citation>
    <scope>NUCLEOTIDE SEQUENCE [LARGE SCALE GENOMIC DNA]</scope>
    <source>
        <strain evidence="6 7">IMCC 1097</strain>
    </source>
</reference>
<dbReference type="SUPFAM" id="SSF53850">
    <property type="entry name" value="Periplasmic binding protein-like II"/>
    <property type="match status" value="1"/>
</dbReference>
<dbReference type="FunFam" id="1.10.10.10:FF:000001">
    <property type="entry name" value="LysR family transcriptional regulator"/>
    <property type="match status" value="1"/>
</dbReference>
<dbReference type="InterPro" id="IPR058163">
    <property type="entry name" value="LysR-type_TF_proteobact-type"/>
</dbReference>
<evidence type="ECO:0000256" key="4">
    <source>
        <dbReference type="ARBA" id="ARBA00023163"/>
    </source>
</evidence>
<name>A0A5Q2QFE3_9GAMM</name>
<evidence type="ECO:0000256" key="1">
    <source>
        <dbReference type="ARBA" id="ARBA00009437"/>
    </source>
</evidence>
<dbReference type="KEGG" id="llp:GH975_09100"/>
<dbReference type="GO" id="GO:0006351">
    <property type="term" value="P:DNA-templated transcription"/>
    <property type="evidence" value="ECO:0007669"/>
    <property type="project" value="TreeGrafter"/>
</dbReference>
<dbReference type="PRINTS" id="PR00039">
    <property type="entry name" value="HTHLYSR"/>
</dbReference>
<dbReference type="RefSeq" id="WP_153714221.1">
    <property type="nucleotide sequence ID" value="NZ_CP045871.1"/>
</dbReference>
<dbReference type="InterPro" id="IPR036390">
    <property type="entry name" value="WH_DNA-bd_sf"/>
</dbReference>